<dbReference type="SMART" id="SM00717">
    <property type="entry name" value="SANT"/>
    <property type="match status" value="1"/>
</dbReference>
<dbReference type="CDD" id="cd00167">
    <property type="entry name" value="SANT"/>
    <property type="match status" value="1"/>
</dbReference>
<dbReference type="EMBL" id="AUWU02000003">
    <property type="protein sequence ID" value="KAH0575551.1"/>
    <property type="molecule type" value="Genomic_DNA"/>
</dbReference>
<feature type="domain" description="HTH myb-type" evidence="2">
    <location>
        <begin position="25"/>
        <end position="79"/>
    </location>
</feature>
<dbReference type="InterPro" id="IPR001005">
    <property type="entry name" value="SANT/Myb"/>
</dbReference>
<dbReference type="KEGG" id="ssao:94297209"/>
<dbReference type="GeneID" id="94297209"/>
<dbReference type="InterPro" id="IPR017930">
    <property type="entry name" value="Myb_dom"/>
</dbReference>
<evidence type="ECO:0000313" key="4">
    <source>
        <dbReference type="Proteomes" id="UP000018208"/>
    </source>
</evidence>
<name>A0A9P8LWH7_9EUKA</name>
<gene>
    <name evidence="3" type="ORF">SS50377_23186</name>
</gene>
<dbReference type="InterPro" id="IPR009057">
    <property type="entry name" value="Homeodomain-like_sf"/>
</dbReference>
<dbReference type="PROSITE" id="PS51294">
    <property type="entry name" value="HTH_MYB"/>
    <property type="match status" value="1"/>
</dbReference>
<organism evidence="3 4">
    <name type="scientific">Spironucleus salmonicida</name>
    <dbReference type="NCBI Taxonomy" id="348837"/>
    <lineage>
        <taxon>Eukaryota</taxon>
        <taxon>Metamonada</taxon>
        <taxon>Diplomonadida</taxon>
        <taxon>Hexamitidae</taxon>
        <taxon>Hexamitinae</taxon>
        <taxon>Spironucleus</taxon>
    </lineage>
</organism>
<feature type="domain" description="Myb-like" evidence="1">
    <location>
        <begin position="25"/>
        <end position="75"/>
    </location>
</feature>
<comment type="caution">
    <text evidence="3">The sequence shown here is derived from an EMBL/GenBank/DDBJ whole genome shotgun (WGS) entry which is preliminary data.</text>
</comment>
<evidence type="ECO:0000259" key="1">
    <source>
        <dbReference type="PROSITE" id="PS50090"/>
    </source>
</evidence>
<dbReference type="RefSeq" id="XP_067766324.1">
    <property type="nucleotide sequence ID" value="XM_067907056.1"/>
</dbReference>
<reference evidence="3 4" key="1">
    <citation type="journal article" date="2014" name="PLoS Genet.">
        <title>The Genome of Spironucleus salmonicida Highlights a Fish Pathogen Adapted to Fluctuating Environments.</title>
        <authorList>
            <person name="Xu F."/>
            <person name="Jerlstrom-Hultqvist J."/>
            <person name="Einarsson E."/>
            <person name="Astvaldsson A."/>
            <person name="Svard S.G."/>
            <person name="Andersson J.O."/>
        </authorList>
    </citation>
    <scope>NUCLEOTIDE SEQUENCE [LARGE SCALE GENOMIC DNA]</scope>
    <source>
        <strain evidence="3 4">ATCC 50377</strain>
    </source>
</reference>
<dbReference type="Proteomes" id="UP000018208">
    <property type="component" value="Unassembled WGS sequence"/>
</dbReference>
<dbReference type="Gene3D" id="1.10.10.60">
    <property type="entry name" value="Homeodomain-like"/>
    <property type="match status" value="1"/>
</dbReference>
<accession>A0A9P8LWH7</accession>
<dbReference type="PROSITE" id="PS50090">
    <property type="entry name" value="MYB_LIKE"/>
    <property type="match status" value="1"/>
</dbReference>
<evidence type="ECO:0000259" key="2">
    <source>
        <dbReference type="PROSITE" id="PS51294"/>
    </source>
</evidence>
<dbReference type="GO" id="GO:0003677">
    <property type="term" value="F:DNA binding"/>
    <property type="evidence" value="ECO:0007669"/>
    <property type="project" value="UniProtKB-KW"/>
</dbReference>
<dbReference type="Pfam" id="PF00249">
    <property type="entry name" value="Myb_DNA-binding"/>
    <property type="match status" value="1"/>
</dbReference>
<dbReference type="AlphaFoldDB" id="A0A9P8LWH7"/>
<proteinExistence type="predicted"/>
<keyword evidence="4" id="KW-1185">Reference proteome</keyword>
<dbReference type="SUPFAM" id="SSF46689">
    <property type="entry name" value="Homeodomain-like"/>
    <property type="match status" value="1"/>
</dbReference>
<protein>
    <submittedName>
        <fullName evidence="3">Myb-like DNA-binding domain-containing protein</fullName>
    </submittedName>
</protein>
<sequence>MQYPYYMIYTLFSNAISLVSPMEVKQVIKKVSWSEDEILTLHQLYLQYGNRWALYTEHFSRRTEQSIKSKFNTLVKLAQSSFVVDQPILSYFKQFQIAQHGGERVHQQKHTNQFDLNQIQDNHSTLNLTCLVDEWVTILKGLSQ</sequence>
<evidence type="ECO:0000313" key="3">
    <source>
        <dbReference type="EMBL" id="KAH0575551.1"/>
    </source>
</evidence>